<dbReference type="GO" id="GO:0070336">
    <property type="term" value="F:flap-structured DNA binding"/>
    <property type="evidence" value="ECO:0007669"/>
    <property type="project" value="TreeGrafter"/>
</dbReference>
<dbReference type="InParanoid" id="A0A1Y1Z9E5"/>
<evidence type="ECO:0000256" key="7">
    <source>
        <dbReference type="ARBA" id="ARBA00023211"/>
    </source>
</evidence>
<evidence type="ECO:0000313" key="12">
    <source>
        <dbReference type="Proteomes" id="UP000193498"/>
    </source>
</evidence>
<dbReference type="InterPro" id="IPR049126">
    <property type="entry name" value="FAN1-like_TPR"/>
</dbReference>
<dbReference type="GO" id="GO:0008409">
    <property type="term" value="F:5'-3' exonuclease activity"/>
    <property type="evidence" value="ECO:0007669"/>
    <property type="project" value="TreeGrafter"/>
</dbReference>
<comment type="cofactor">
    <cofactor evidence="8">
        <name>Mg(2+)</name>
        <dbReference type="ChEBI" id="CHEBI:18420"/>
    </cofactor>
    <cofactor evidence="8">
        <name>Mn(2+)</name>
        <dbReference type="ChEBI" id="CHEBI:29035"/>
    </cofactor>
</comment>
<comment type="catalytic activity">
    <reaction evidence="1 8">
        <text>Hydrolytically removes 5'-nucleotides successively from the 3'-hydroxy termini of 3'-hydroxy-terminated oligonucleotides.</text>
        <dbReference type="EC" id="3.1.4.1"/>
    </reaction>
</comment>
<keyword evidence="6 8" id="KW-0460">Magnesium</keyword>
<reference evidence="11 12" key="1">
    <citation type="submission" date="2016-07" db="EMBL/GenBank/DDBJ databases">
        <title>Pervasive Adenine N6-methylation of Active Genes in Fungi.</title>
        <authorList>
            <consortium name="DOE Joint Genome Institute"/>
            <person name="Mondo S.J."/>
            <person name="Dannebaum R.O."/>
            <person name="Kuo R.C."/>
            <person name="Labutti K."/>
            <person name="Haridas S."/>
            <person name="Kuo A."/>
            <person name="Salamov A."/>
            <person name="Ahrendt S.R."/>
            <person name="Lipzen A."/>
            <person name="Sullivan W."/>
            <person name="Andreopoulos W.B."/>
            <person name="Clum A."/>
            <person name="Lindquist E."/>
            <person name="Daum C."/>
            <person name="Ramamoorthy G.K."/>
            <person name="Gryganskyi A."/>
            <person name="Culley D."/>
            <person name="Magnuson J.K."/>
            <person name="James T.Y."/>
            <person name="O'Malley M.A."/>
            <person name="Stajich J.E."/>
            <person name="Spatafora J.W."/>
            <person name="Visel A."/>
            <person name="Grigoriev I.V."/>
        </authorList>
    </citation>
    <scope>NUCLEOTIDE SEQUENCE [LARGE SCALE GENOMIC DNA]</scope>
    <source>
        <strain evidence="11 12">CBS 931.73</strain>
    </source>
</reference>
<dbReference type="CDD" id="cd22326">
    <property type="entry name" value="FAN1-like"/>
    <property type="match status" value="1"/>
</dbReference>
<evidence type="ECO:0000256" key="9">
    <source>
        <dbReference type="SAM" id="MobiDB-lite"/>
    </source>
</evidence>
<feature type="compositionally biased region" description="Polar residues" evidence="9">
    <location>
        <begin position="91"/>
        <end position="100"/>
    </location>
</feature>
<keyword evidence="7 8" id="KW-0464">Manganese</keyword>
<dbReference type="GO" id="GO:0005634">
    <property type="term" value="C:nucleus"/>
    <property type="evidence" value="ECO:0007669"/>
    <property type="project" value="UniProtKB-SubCell"/>
</dbReference>
<feature type="region of interest" description="Disordered" evidence="9">
    <location>
        <begin position="1"/>
        <end position="170"/>
    </location>
</feature>
<evidence type="ECO:0000256" key="2">
    <source>
        <dbReference type="ARBA" id="ARBA00005533"/>
    </source>
</evidence>
<evidence type="ECO:0000313" key="11">
    <source>
        <dbReference type="EMBL" id="ORY06734.1"/>
    </source>
</evidence>
<comment type="function">
    <text evidence="8">Nuclease required for the repair of DNA interstrand cross-links (ICL). Acts as a 5'-3' exonuclease that anchors at a cut end of DNA and cleaves DNA successively at every third nucleotide, allowing to excise an ICL from one strand through flanking incisions.</text>
</comment>
<accession>A0A1Y1Z9E5</accession>
<keyword evidence="5 8" id="KW-0378">Hydrolase</keyword>
<dbReference type="PANTHER" id="PTHR15749:SF4">
    <property type="entry name" value="FANCONI-ASSOCIATED NUCLEASE 1"/>
    <property type="match status" value="1"/>
</dbReference>
<evidence type="ECO:0000256" key="1">
    <source>
        <dbReference type="ARBA" id="ARBA00000983"/>
    </source>
</evidence>
<comment type="similarity">
    <text evidence="2 8">Belongs to the FAN1 family.</text>
</comment>
<feature type="compositionally biased region" description="Low complexity" evidence="9">
    <location>
        <begin position="63"/>
        <end position="76"/>
    </location>
</feature>
<dbReference type="Proteomes" id="UP000193498">
    <property type="component" value="Unassembled WGS sequence"/>
</dbReference>
<keyword evidence="12" id="KW-1185">Reference proteome</keyword>
<evidence type="ECO:0000256" key="8">
    <source>
        <dbReference type="RuleBase" id="RU365033"/>
    </source>
</evidence>
<sequence length="810" mass="92941">MPKRTLRSDLTNVDPDNEKKSKTHTPTRRNKSQRNSPASLKRTPTPNKSSPTYDIREFFLTGKLSKSSQGSSPVSKEISSIELEDIEVVERTQTLDSVDTQELLEDTVDIEKDSENSGRSVDTPEPPTAREVDSQPANDKPPSPEPSPGIYLEVQPGVDNGEIGRENPEEIKITDSGRKEYYAEAFDNILDVVMSNEQSLFTQEELHIVSNYRNSDVAARYLFIRIFMRKTGWLRVSSINYSGIDSISESINVLCSTNPPLLETESRLESIEEASRCLNLDELRVLGKELSSTVKISSKKRDELIQAIIESAYQQSSLKLGFFSNTKERKLQRQGFVLKRILQATGGLVRIPADITEVFARIHLVYYRKTSFDEKAMVSTILAKIGRRNFPQYEVNRSYSVFKSRKQLLEYEQSLRLERTISELMHSKEQEDWKQALRLCETCIYPWELQLIEYLEHPPDADYYLLRFSPGWVYTRIMEYGVKLMAGLKDHDREKILLRKLLDQKIFRLGKRGLWYERLALVHANYTQNKREGLKKAHEVCLEAIHDDRLPFASTNAIYSRIMWAEKKLAIPKSERHDFSYATLQQATQVTVYGTRAPVTPEKTRALYVNQDGILCTVEAVALEYYEGLGFLGYHSESSIATTLFSMLFWDILFASKPGVFDTEYQTEPLDLHSDAFYVGRQQEIETRLTKILAGDYLHLIREVDEKERPRKTQCVGINWGYEIQDLLEIAECIGGRGLSAMCKVLAQEYKQRSSGLPDLCLWNYSERKMKFVEVKGPGDRLSETQKVWIDLLLANGVDVEHCLVRVKAN</sequence>
<evidence type="ECO:0000256" key="6">
    <source>
        <dbReference type="ARBA" id="ARBA00022842"/>
    </source>
</evidence>
<keyword evidence="8" id="KW-0234">DNA repair</keyword>
<comment type="caution">
    <text evidence="11">The sequence shown here is derived from an EMBL/GenBank/DDBJ whole genome shotgun (WGS) entry which is preliminary data.</text>
</comment>
<dbReference type="GO" id="GO:0017108">
    <property type="term" value="F:5'-flap endonuclease activity"/>
    <property type="evidence" value="ECO:0007669"/>
    <property type="project" value="TreeGrafter"/>
</dbReference>
<organism evidence="11 12">
    <name type="scientific">Basidiobolus meristosporus CBS 931.73</name>
    <dbReference type="NCBI Taxonomy" id="1314790"/>
    <lineage>
        <taxon>Eukaryota</taxon>
        <taxon>Fungi</taxon>
        <taxon>Fungi incertae sedis</taxon>
        <taxon>Zoopagomycota</taxon>
        <taxon>Entomophthoromycotina</taxon>
        <taxon>Basidiobolomycetes</taxon>
        <taxon>Basidiobolales</taxon>
        <taxon>Basidiobolaceae</taxon>
        <taxon>Basidiobolus</taxon>
    </lineage>
</organism>
<dbReference type="Gene3D" id="3.40.1350.10">
    <property type="match status" value="1"/>
</dbReference>
<feature type="domain" description="VRR-NUC" evidence="10">
    <location>
        <begin position="692"/>
        <end position="807"/>
    </location>
</feature>
<keyword evidence="4 8" id="KW-0479">Metal-binding</keyword>
<dbReference type="InterPro" id="IPR014883">
    <property type="entry name" value="VRR_NUC"/>
</dbReference>
<evidence type="ECO:0000256" key="4">
    <source>
        <dbReference type="ARBA" id="ARBA00022723"/>
    </source>
</evidence>
<gene>
    <name evidence="11" type="ORF">K493DRAFT_295873</name>
</gene>
<dbReference type="Pfam" id="PF21170">
    <property type="entry name" value="FAN1_TPR"/>
    <property type="match status" value="1"/>
</dbReference>
<name>A0A1Y1Z9E5_9FUNG</name>
<dbReference type="InterPro" id="IPR033315">
    <property type="entry name" value="Fan1-like"/>
</dbReference>
<dbReference type="EC" id="3.1.4.1" evidence="8"/>
<dbReference type="GO" id="GO:0004528">
    <property type="term" value="F:phosphodiesterase I activity"/>
    <property type="evidence" value="ECO:0007669"/>
    <property type="project" value="UniProtKB-EC"/>
</dbReference>
<dbReference type="GO" id="GO:0036297">
    <property type="term" value="P:interstrand cross-link repair"/>
    <property type="evidence" value="ECO:0007669"/>
    <property type="project" value="InterPro"/>
</dbReference>
<evidence type="ECO:0000259" key="10">
    <source>
        <dbReference type="SMART" id="SM00990"/>
    </source>
</evidence>
<evidence type="ECO:0000256" key="5">
    <source>
        <dbReference type="ARBA" id="ARBA00022801"/>
    </source>
</evidence>
<dbReference type="InterPro" id="IPR049132">
    <property type="entry name" value="FAN1-like_euk"/>
</dbReference>
<dbReference type="STRING" id="1314790.A0A1Y1Z9E5"/>
<dbReference type="EMBL" id="MCFE01000014">
    <property type="protein sequence ID" value="ORY06734.1"/>
    <property type="molecule type" value="Genomic_DNA"/>
</dbReference>
<proteinExistence type="inferred from homology"/>
<dbReference type="PANTHER" id="PTHR15749">
    <property type="entry name" value="FANCONI-ASSOCIATED NUCLEASE 1"/>
    <property type="match status" value="1"/>
</dbReference>
<feature type="compositionally biased region" description="Polar residues" evidence="9">
    <location>
        <begin position="33"/>
        <end position="52"/>
    </location>
</feature>
<comment type="subcellular location">
    <subcellularLocation>
        <location evidence="8">Nucleus</location>
    </subcellularLocation>
</comment>
<dbReference type="Pfam" id="PF21315">
    <property type="entry name" value="FAN1_HTH"/>
    <property type="match status" value="1"/>
</dbReference>
<keyword evidence="8" id="KW-0539">Nucleus</keyword>
<dbReference type="FunCoup" id="A0A1Y1Z9E5">
    <property type="interactions" value="439"/>
</dbReference>
<dbReference type="AlphaFoldDB" id="A0A1Y1Z9E5"/>
<dbReference type="SMART" id="SM00990">
    <property type="entry name" value="VRR_NUC"/>
    <property type="match status" value="1"/>
</dbReference>
<keyword evidence="8" id="KW-0227">DNA damage</keyword>
<feature type="compositionally biased region" description="Basic residues" evidence="9">
    <location>
        <begin position="21"/>
        <end position="32"/>
    </location>
</feature>
<keyword evidence="3 8" id="KW-0540">Nuclease</keyword>
<protein>
    <recommendedName>
        <fullName evidence="8">Fanconi-associated nuclease</fullName>
        <ecNumber evidence="8">3.1.4.1</ecNumber>
    </recommendedName>
</protein>
<dbReference type="InterPro" id="IPR049125">
    <property type="entry name" value="FAN1-like_WH"/>
</dbReference>
<dbReference type="GO" id="GO:0046872">
    <property type="term" value="F:metal ion binding"/>
    <property type="evidence" value="ECO:0007669"/>
    <property type="project" value="UniProtKB-KW"/>
</dbReference>
<dbReference type="InterPro" id="IPR011856">
    <property type="entry name" value="tRNA_endonuc-like_dom_sf"/>
</dbReference>
<evidence type="ECO:0000256" key="3">
    <source>
        <dbReference type="ARBA" id="ARBA00022722"/>
    </source>
</evidence>
<dbReference type="Pfam" id="PF08774">
    <property type="entry name" value="VRR_NUC"/>
    <property type="match status" value="1"/>
</dbReference>
<dbReference type="OrthoDB" id="76364at2759"/>